<protein>
    <submittedName>
        <fullName evidence="2">Uncharacterized protein</fullName>
    </submittedName>
</protein>
<keyword evidence="1" id="KW-1133">Transmembrane helix</keyword>
<dbReference type="EMBL" id="JADCLJ010000002">
    <property type="protein sequence ID" value="MBE4906533.1"/>
    <property type="molecule type" value="Genomic_DNA"/>
</dbReference>
<keyword evidence="3" id="KW-1185">Reference proteome</keyword>
<organism evidence="2 3">
    <name type="scientific">Litchfieldia luteola</name>
    <dbReference type="NCBI Taxonomy" id="682179"/>
    <lineage>
        <taxon>Bacteria</taxon>
        <taxon>Bacillati</taxon>
        <taxon>Bacillota</taxon>
        <taxon>Bacilli</taxon>
        <taxon>Bacillales</taxon>
        <taxon>Bacillaceae</taxon>
        <taxon>Litchfieldia</taxon>
    </lineage>
</organism>
<keyword evidence="1" id="KW-0812">Transmembrane</keyword>
<name>A0ABR9QDF2_9BACI</name>
<comment type="caution">
    <text evidence="2">The sequence shown here is derived from an EMBL/GenBank/DDBJ whole genome shotgun (WGS) entry which is preliminary data.</text>
</comment>
<dbReference type="Proteomes" id="UP001516662">
    <property type="component" value="Unassembled WGS sequence"/>
</dbReference>
<evidence type="ECO:0000313" key="2">
    <source>
        <dbReference type="EMBL" id="MBE4906533.1"/>
    </source>
</evidence>
<feature type="transmembrane region" description="Helical" evidence="1">
    <location>
        <begin position="204"/>
        <end position="222"/>
    </location>
</feature>
<evidence type="ECO:0000256" key="1">
    <source>
        <dbReference type="SAM" id="Phobius"/>
    </source>
</evidence>
<gene>
    <name evidence="2" type="ORF">IMZ08_00495</name>
</gene>
<dbReference type="RefSeq" id="WP_193534051.1">
    <property type="nucleotide sequence ID" value="NZ_JADCLJ010000002.1"/>
</dbReference>
<sequence length="264" mass="30753">MITQQKPPLAKISSLGINFIQQQNPIMIAWWSAVFPGIGHYLLNHYLRGTLLTLTEVIINTLAHINEAMVYSFCGQFELARDVLNPNWAFGYLIIYLITIWDCYRSTISQNKLCHIAYFENYPVPRKATKPTALQFLEKKKPIIAAIYSFFFPGLGQLYNHQTLLAFYAMFWWWVYIVLSGIHVSLLTLVLGNLKESSTMLHPHWLLFMPSVLGGAIYQAYVTTIEHNRLFRISQRQHLIERYGKNRLNILQSRSFYYDHNGDL</sequence>
<accession>A0ABR9QDF2</accession>
<feature type="transmembrane region" description="Helical" evidence="1">
    <location>
        <begin position="171"/>
        <end position="192"/>
    </location>
</feature>
<evidence type="ECO:0000313" key="3">
    <source>
        <dbReference type="Proteomes" id="UP001516662"/>
    </source>
</evidence>
<reference evidence="2 3" key="1">
    <citation type="submission" date="2020-10" db="EMBL/GenBank/DDBJ databases">
        <title>Bacillus sp. HD4P25, an endophyte from a halophyte.</title>
        <authorList>
            <person name="Sun J.-Q."/>
        </authorList>
    </citation>
    <scope>NUCLEOTIDE SEQUENCE [LARGE SCALE GENOMIC DNA]</scope>
    <source>
        <strain evidence="2 3">YIM 93174</strain>
    </source>
</reference>
<keyword evidence="1" id="KW-0472">Membrane</keyword>
<proteinExistence type="predicted"/>